<feature type="domain" description="Origin recognition complex subunit 2 RecA-like" evidence="7">
    <location>
        <begin position="202"/>
        <end position="366"/>
    </location>
</feature>
<dbReference type="GO" id="GO:0005664">
    <property type="term" value="C:nuclear origin of replication recognition complex"/>
    <property type="evidence" value="ECO:0007669"/>
    <property type="project" value="UniProtKB-UniRule"/>
</dbReference>
<dbReference type="GO" id="GO:0003688">
    <property type="term" value="F:DNA replication origin binding"/>
    <property type="evidence" value="ECO:0007669"/>
    <property type="project" value="UniProtKB-UniRule"/>
</dbReference>
<dbReference type="Proteomes" id="UP000799439">
    <property type="component" value="Unassembled WGS sequence"/>
</dbReference>
<keyword evidence="4 5" id="KW-0539">Nucleus</keyword>
<keyword evidence="3 5" id="KW-0235">DNA replication</keyword>
<feature type="domain" description="Origin recognition complex subunit 2 winged-helix" evidence="8">
    <location>
        <begin position="491"/>
        <end position="549"/>
    </location>
</feature>
<organism evidence="9 10">
    <name type="scientific">Myriangium duriaei CBS 260.36</name>
    <dbReference type="NCBI Taxonomy" id="1168546"/>
    <lineage>
        <taxon>Eukaryota</taxon>
        <taxon>Fungi</taxon>
        <taxon>Dikarya</taxon>
        <taxon>Ascomycota</taxon>
        <taxon>Pezizomycotina</taxon>
        <taxon>Dothideomycetes</taxon>
        <taxon>Dothideomycetidae</taxon>
        <taxon>Myriangiales</taxon>
        <taxon>Myriangiaceae</taxon>
        <taxon>Myriangium</taxon>
    </lineage>
</organism>
<evidence type="ECO:0000256" key="2">
    <source>
        <dbReference type="ARBA" id="ARBA00007421"/>
    </source>
</evidence>
<sequence length="558" mass="62354">MSDRIVPARSVPIHFVSVLRSILKATEINGDLTPRSARKVLFSEVATPHGQNEDAATYESPISKARGLDSSARRKSNKRLLERTDDDENDDVAFDDEEALANEILDGEEPDIEGAHIADEINVAPDTPTKAGGIRGRPRGRRKERSPTPPDNLPPHELFFFQNRAGSSRTSTNTFPPGALLNHEDYFAHIKAYADPHERDFEHLSRLHHFSFDQWIFELESKFSLCLYGYGSKRHLVSDFASYLHERLAIKPVVLMINGYNPSLTPKDILSTLSSALIPASARLPAPPNALLDAILAHLSSHPPKQPVYLLIHSIDAHPLRKHQAFLARLAAHASISLVATADTPTFPLLWPLPLLSQFRFVYHDTATFQPYDAEIDTVDEVNTLLGKSGRRVGGKDGVTFVLRSLPENARNLFRILVAEQLALMHSGVMSEEAVIQGGDDDDEDRLGFDDDMMDLDDIEPDTPSKTGRGRKPKKTKAIEKDAARKRREALVEGVEYRTLYHKAVEEFVCSSEMGFRTLLKEFYDHQIVESRKDGLGGERLVVPFGRAELDALLEELI</sequence>
<gene>
    <name evidence="9" type="ORF">K461DRAFT_284444</name>
</gene>
<keyword evidence="10" id="KW-1185">Reference proteome</keyword>
<evidence type="ECO:0000256" key="4">
    <source>
        <dbReference type="ARBA" id="ARBA00023242"/>
    </source>
</evidence>
<feature type="compositionally biased region" description="Acidic residues" evidence="6">
    <location>
        <begin position="439"/>
        <end position="461"/>
    </location>
</feature>
<accession>A0A9P4JCM9</accession>
<evidence type="ECO:0000256" key="1">
    <source>
        <dbReference type="ARBA" id="ARBA00004123"/>
    </source>
</evidence>
<evidence type="ECO:0000256" key="5">
    <source>
        <dbReference type="RuleBase" id="RU368084"/>
    </source>
</evidence>
<dbReference type="InterPro" id="IPR056773">
    <property type="entry name" value="WHD_ORC2"/>
</dbReference>
<dbReference type="InterPro" id="IPR007220">
    <property type="entry name" value="ORC2"/>
</dbReference>
<reference evidence="9" key="1">
    <citation type="journal article" date="2020" name="Stud. Mycol.">
        <title>101 Dothideomycetes genomes: a test case for predicting lifestyles and emergence of pathogens.</title>
        <authorList>
            <person name="Haridas S."/>
            <person name="Albert R."/>
            <person name="Binder M."/>
            <person name="Bloem J."/>
            <person name="Labutti K."/>
            <person name="Salamov A."/>
            <person name="Andreopoulos B."/>
            <person name="Baker S."/>
            <person name="Barry K."/>
            <person name="Bills G."/>
            <person name="Bluhm B."/>
            <person name="Cannon C."/>
            <person name="Castanera R."/>
            <person name="Culley D."/>
            <person name="Daum C."/>
            <person name="Ezra D."/>
            <person name="Gonzalez J."/>
            <person name="Henrissat B."/>
            <person name="Kuo A."/>
            <person name="Liang C."/>
            <person name="Lipzen A."/>
            <person name="Lutzoni F."/>
            <person name="Magnuson J."/>
            <person name="Mondo S."/>
            <person name="Nolan M."/>
            <person name="Ohm R."/>
            <person name="Pangilinan J."/>
            <person name="Park H.-J."/>
            <person name="Ramirez L."/>
            <person name="Alfaro M."/>
            <person name="Sun H."/>
            <person name="Tritt A."/>
            <person name="Yoshinaga Y."/>
            <person name="Zwiers L.-H."/>
            <person name="Turgeon B."/>
            <person name="Goodwin S."/>
            <person name="Spatafora J."/>
            <person name="Crous P."/>
            <person name="Grigoriev I."/>
        </authorList>
    </citation>
    <scope>NUCLEOTIDE SEQUENCE</scope>
    <source>
        <strain evidence="9">CBS 260.36</strain>
    </source>
</reference>
<comment type="similarity">
    <text evidence="2 5">Belongs to the ORC2 family.</text>
</comment>
<dbReference type="EMBL" id="ML996081">
    <property type="protein sequence ID" value="KAF2158165.1"/>
    <property type="molecule type" value="Genomic_DNA"/>
</dbReference>
<evidence type="ECO:0000313" key="9">
    <source>
        <dbReference type="EMBL" id="KAF2158165.1"/>
    </source>
</evidence>
<evidence type="ECO:0000256" key="3">
    <source>
        <dbReference type="ARBA" id="ARBA00022705"/>
    </source>
</evidence>
<protein>
    <recommendedName>
        <fullName evidence="5">Origin recognition complex subunit 2</fullName>
    </recommendedName>
</protein>
<dbReference type="InterPro" id="IPR056772">
    <property type="entry name" value="RecA-like_ORC2"/>
</dbReference>
<evidence type="ECO:0000259" key="7">
    <source>
        <dbReference type="Pfam" id="PF04084"/>
    </source>
</evidence>
<dbReference type="OrthoDB" id="346673at2759"/>
<feature type="region of interest" description="Disordered" evidence="6">
    <location>
        <begin position="118"/>
        <end position="156"/>
    </location>
</feature>
<evidence type="ECO:0000313" key="10">
    <source>
        <dbReference type="Proteomes" id="UP000799439"/>
    </source>
</evidence>
<dbReference type="Pfam" id="PF24882">
    <property type="entry name" value="WHD_ORC2"/>
    <property type="match status" value="1"/>
</dbReference>
<evidence type="ECO:0000256" key="6">
    <source>
        <dbReference type="SAM" id="MobiDB-lite"/>
    </source>
</evidence>
<dbReference type="AlphaFoldDB" id="A0A9P4JCM9"/>
<dbReference type="PANTHER" id="PTHR14052">
    <property type="entry name" value="ORIGIN RECOGNITION COMPLEX SUBUNIT 2"/>
    <property type="match status" value="1"/>
</dbReference>
<name>A0A9P4JCM9_9PEZI</name>
<evidence type="ECO:0000259" key="8">
    <source>
        <dbReference type="Pfam" id="PF24882"/>
    </source>
</evidence>
<comment type="subunit">
    <text evidence="5">Component of the origin recognition complex (ORC).</text>
</comment>
<comment type="caution">
    <text evidence="9">The sequence shown here is derived from an EMBL/GenBank/DDBJ whole genome shotgun (WGS) entry which is preliminary data.</text>
</comment>
<proteinExistence type="inferred from homology"/>
<feature type="compositionally biased region" description="Acidic residues" evidence="6">
    <location>
        <begin position="84"/>
        <end position="93"/>
    </location>
</feature>
<comment type="function">
    <text evidence="5">Component of the origin recognition complex (ORC) that binds origins of replication. DNA-binding is ATP-dependent. ORC is required to assemble the pre-replication complex necessary to initiate DNA replication.</text>
</comment>
<feature type="region of interest" description="Disordered" evidence="6">
    <location>
        <begin position="49"/>
        <end position="93"/>
    </location>
</feature>
<dbReference type="Pfam" id="PF04084">
    <property type="entry name" value="RecA-like_ORC2"/>
    <property type="match status" value="1"/>
</dbReference>
<feature type="region of interest" description="Disordered" evidence="6">
    <location>
        <begin position="439"/>
        <end position="480"/>
    </location>
</feature>
<dbReference type="GO" id="GO:0006260">
    <property type="term" value="P:DNA replication"/>
    <property type="evidence" value="ECO:0007669"/>
    <property type="project" value="UniProtKB-UniRule"/>
</dbReference>
<comment type="subcellular location">
    <subcellularLocation>
        <location evidence="1 5">Nucleus</location>
    </subcellularLocation>
</comment>
<dbReference type="PANTHER" id="PTHR14052:SF0">
    <property type="entry name" value="ORIGIN RECOGNITION COMPLEX SUBUNIT 2"/>
    <property type="match status" value="1"/>
</dbReference>